<evidence type="ECO:0000313" key="3">
    <source>
        <dbReference type="EMBL" id="TWW08670.1"/>
    </source>
</evidence>
<dbReference type="AlphaFoldDB" id="A0A5C6M1P6"/>
<dbReference type="InterPro" id="IPR027417">
    <property type="entry name" value="P-loop_NTPase"/>
</dbReference>
<sequence>GMGRSFQVDLPSDEAYVPLRLVRFTRQREQDKPGRLPQGETRQDLQGDEPCEPEVVVEEDGAGKARPWMFQQCQQQKKRGVVVLGEPGAGKTTWARQLAWRLASGAARPEDLGLPAGVRPVLLRLRHLTVEHLQAGLSSLQSLKGFLRRETLSDGAPAGQQDPSDDFWNDSQRGVLWILDGLDEGVELTLRETVSGWIREAVFQRPRDWFVVTSRFQGYESGGVLLGADFLEFHVHGLSDEQVRIFIERWFAAAHRRVDGPGQVAQQKAAADTLTLTKVLETAPFQAPSMREMVTNPLLLTILCVVYHEEPNLPTGRAELYQHCVRVLLDLWRRAKYEHSVQQFVPFNSDAAQAVLSRLAWWMHQEDKRSTAPLEKLEKEAEQELRKLAESAGLGRSGKDFLVKMREESGILAMGGEGTNRCGFLHLSFQEYLAASYAVQQGYAKELAIRISNSWWQEAALLSLRKSVPFCEQFFRELLAAGFAEDREDLVQRCLTESISFPGQVLLKVLGDRGTSPGRRSAVLRLVRDKHQELPELQGLCEGMLADGRADRGLRELAVEILARFRQTTATGWASGTGQPQSGEVR</sequence>
<dbReference type="PANTHER" id="PTHR46844">
    <property type="entry name" value="SLR5058 PROTEIN"/>
    <property type="match status" value="1"/>
</dbReference>
<evidence type="ECO:0000259" key="2">
    <source>
        <dbReference type="Pfam" id="PF05729"/>
    </source>
</evidence>
<dbReference type="Gene3D" id="3.40.50.300">
    <property type="entry name" value="P-loop containing nucleotide triphosphate hydrolases"/>
    <property type="match status" value="1"/>
</dbReference>
<reference evidence="3 4" key="2">
    <citation type="submission" date="2019-08" db="EMBL/GenBank/DDBJ databases">
        <authorList>
            <person name="Henke P."/>
        </authorList>
    </citation>
    <scope>NUCLEOTIDE SEQUENCE [LARGE SCALE GENOMIC DNA]</scope>
    <source>
        <strain evidence="3">Phe10_nw2017</strain>
    </source>
</reference>
<reference evidence="3 4" key="1">
    <citation type="submission" date="2019-08" db="EMBL/GenBank/DDBJ databases">
        <title>100 year-old enigma solved: identification of Planctomyces bekefii, the type genus and species of the phylum Planctomycetes.</title>
        <authorList>
            <person name="Svetlana D.N."/>
            <person name="Overmann J."/>
        </authorList>
    </citation>
    <scope>NUCLEOTIDE SEQUENCE [LARGE SCALE GENOMIC DNA]</scope>
    <source>
        <strain evidence="3">Phe10_nw2017</strain>
    </source>
</reference>
<feature type="non-terminal residue" evidence="3">
    <location>
        <position position="586"/>
    </location>
</feature>
<dbReference type="SUPFAM" id="SSF52540">
    <property type="entry name" value="P-loop containing nucleoside triphosphate hydrolases"/>
    <property type="match status" value="1"/>
</dbReference>
<dbReference type="Pfam" id="PF05729">
    <property type="entry name" value="NACHT"/>
    <property type="match status" value="1"/>
</dbReference>
<dbReference type="Proteomes" id="UP000321083">
    <property type="component" value="Unassembled WGS sequence"/>
</dbReference>
<gene>
    <name evidence="3" type="ORF">E3A20_22010</name>
</gene>
<protein>
    <recommendedName>
        <fullName evidence="2">NACHT domain-containing protein</fullName>
    </recommendedName>
</protein>
<comment type="caution">
    <text evidence="3">The sequence shown here is derived from an EMBL/GenBank/DDBJ whole genome shotgun (WGS) entry which is preliminary data.</text>
</comment>
<proteinExistence type="predicted"/>
<dbReference type="EMBL" id="SRHE01000557">
    <property type="protein sequence ID" value="TWW08670.1"/>
    <property type="molecule type" value="Genomic_DNA"/>
</dbReference>
<evidence type="ECO:0000313" key="4">
    <source>
        <dbReference type="Proteomes" id="UP000321083"/>
    </source>
</evidence>
<keyword evidence="4" id="KW-1185">Reference proteome</keyword>
<name>A0A5C6M1P6_9PLAN</name>
<feature type="region of interest" description="Disordered" evidence="1">
    <location>
        <begin position="27"/>
        <end position="52"/>
    </location>
</feature>
<dbReference type="InterPro" id="IPR007111">
    <property type="entry name" value="NACHT_NTPase"/>
</dbReference>
<evidence type="ECO:0000256" key="1">
    <source>
        <dbReference type="SAM" id="MobiDB-lite"/>
    </source>
</evidence>
<dbReference type="PANTHER" id="PTHR46844:SF1">
    <property type="entry name" value="SLR5058 PROTEIN"/>
    <property type="match status" value="1"/>
</dbReference>
<feature type="non-terminal residue" evidence="3">
    <location>
        <position position="1"/>
    </location>
</feature>
<organism evidence="3 4">
    <name type="scientific">Planctomyces bekefii</name>
    <dbReference type="NCBI Taxonomy" id="1653850"/>
    <lineage>
        <taxon>Bacteria</taxon>
        <taxon>Pseudomonadati</taxon>
        <taxon>Planctomycetota</taxon>
        <taxon>Planctomycetia</taxon>
        <taxon>Planctomycetales</taxon>
        <taxon>Planctomycetaceae</taxon>
        <taxon>Planctomyces</taxon>
    </lineage>
</organism>
<feature type="domain" description="NACHT" evidence="2">
    <location>
        <begin position="81"/>
        <end position="253"/>
    </location>
</feature>
<accession>A0A5C6M1P6</accession>